<dbReference type="AlphaFoldDB" id="A0A9W5VVX6"/>
<evidence type="ECO:0000256" key="4">
    <source>
        <dbReference type="ARBA" id="ARBA00022723"/>
    </source>
</evidence>
<dbReference type="Pfam" id="PF00348">
    <property type="entry name" value="polyprenyl_synt"/>
    <property type="match status" value="1"/>
</dbReference>
<evidence type="ECO:0008006" key="9">
    <source>
        <dbReference type="Google" id="ProtNLM"/>
    </source>
</evidence>
<dbReference type="PANTHER" id="PTHR12001:SF85">
    <property type="entry name" value="SHORT CHAIN ISOPRENYL DIPHOSPHATE SYNTHASE"/>
    <property type="match status" value="1"/>
</dbReference>
<evidence type="ECO:0000313" key="7">
    <source>
        <dbReference type="EMBL" id="EPD30382.1"/>
    </source>
</evidence>
<dbReference type="Proteomes" id="UP000014387">
    <property type="component" value="Unassembled WGS sequence"/>
</dbReference>
<keyword evidence="4" id="KW-0479">Metal-binding</keyword>
<dbReference type="CDD" id="cd00685">
    <property type="entry name" value="Trans_IPPS_HT"/>
    <property type="match status" value="1"/>
</dbReference>
<gene>
    <name evidence="7" type="ORF">HMPREF9238_00120</name>
</gene>
<dbReference type="Gene3D" id="1.10.600.10">
    <property type="entry name" value="Farnesyl Diphosphate Synthase"/>
    <property type="match status" value="1"/>
</dbReference>
<dbReference type="PROSITE" id="PS00723">
    <property type="entry name" value="POLYPRENYL_SYNTHASE_1"/>
    <property type="match status" value="1"/>
</dbReference>
<dbReference type="RefSeq" id="WP_016443494.1">
    <property type="nucleotide sequence ID" value="NZ_KE150266.1"/>
</dbReference>
<evidence type="ECO:0000313" key="8">
    <source>
        <dbReference type="Proteomes" id="UP000014387"/>
    </source>
</evidence>
<sequence>METDRNAASATKPAFNHALFAPVMNHKALDFFNAFAATLAPHPELDRFLSFARSYVGSGKALRGLGVSIGNFIAGGEDIGHSETAMNLGAALELYQSSALVHDDFIDNAPTRRGIPSVHVQAAREIDEGVAGPVAILVGDLLLSLNHLATEHSLKDLDAKTAHRISSYMAQITAEVAWGQYLDVLTERHPLSDPQALRRYVYDVIALKSGHYSVMRPLVLGALLQNPDPQFIETLEKVGRAWGVAFQMRDDEIGVFGDETVTGKPTGSDIREGKRTILITMALARTTGADRDFLEDALGDPSLSDEKLARLVEIIDSSGARLEHEQAIANLAAEGRKYMRELKLDEKREATLAQFGKILLSRDF</sequence>
<dbReference type="SFLD" id="SFLDS00005">
    <property type="entry name" value="Isoprenoid_Synthase_Type_I"/>
    <property type="match status" value="1"/>
</dbReference>
<evidence type="ECO:0000256" key="2">
    <source>
        <dbReference type="ARBA" id="ARBA00006706"/>
    </source>
</evidence>
<organism evidence="7 8">
    <name type="scientific">Gleimia europaea ACS-120-V-Col10b</name>
    <dbReference type="NCBI Taxonomy" id="883069"/>
    <lineage>
        <taxon>Bacteria</taxon>
        <taxon>Bacillati</taxon>
        <taxon>Actinomycetota</taxon>
        <taxon>Actinomycetes</taxon>
        <taxon>Actinomycetales</taxon>
        <taxon>Actinomycetaceae</taxon>
        <taxon>Gleimia</taxon>
    </lineage>
</organism>
<dbReference type="InterPro" id="IPR000092">
    <property type="entry name" value="Polyprenyl_synt"/>
</dbReference>
<evidence type="ECO:0000256" key="5">
    <source>
        <dbReference type="ARBA" id="ARBA00022842"/>
    </source>
</evidence>
<comment type="caution">
    <text evidence="7">The sequence shown here is derived from an EMBL/GenBank/DDBJ whole genome shotgun (WGS) entry which is preliminary data.</text>
</comment>
<comment type="cofactor">
    <cofactor evidence="1">
        <name>Mg(2+)</name>
        <dbReference type="ChEBI" id="CHEBI:18420"/>
    </cofactor>
</comment>
<dbReference type="PANTHER" id="PTHR12001">
    <property type="entry name" value="GERANYLGERANYL PYROPHOSPHATE SYNTHASE"/>
    <property type="match status" value="1"/>
</dbReference>
<reference evidence="7 8" key="1">
    <citation type="submission" date="2013-05" db="EMBL/GenBank/DDBJ databases">
        <title>The Genome Sequence of Actinomyces europaeus ACS-120-V-COL10B.</title>
        <authorList>
            <consortium name="The Broad Institute Genomics Platform"/>
            <person name="Earl A."/>
            <person name="Ward D."/>
            <person name="Feldgarden M."/>
            <person name="Gevers D."/>
            <person name="Saerens B."/>
            <person name="Vaneechoutte M."/>
            <person name="Walker B."/>
            <person name="Young S."/>
            <person name="Zeng Q."/>
            <person name="Gargeya S."/>
            <person name="Fitzgerald M."/>
            <person name="Haas B."/>
            <person name="Abouelleil A."/>
            <person name="Allen A.W."/>
            <person name="Alvarado L."/>
            <person name="Arachchi H.M."/>
            <person name="Berlin A.M."/>
            <person name="Chapman S.B."/>
            <person name="Gainer-Dewar J."/>
            <person name="Goldberg J."/>
            <person name="Griggs A."/>
            <person name="Gujja S."/>
            <person name="Hansen M."/>
            <person name="Howarth C."/>
            <person name="Imamovic A."/>
            <person name="Ireland A."/>
            <person name="Larimer J."/>
            <person name="McCowan C."/>
            <person name="Murphy C."/>
            <person name="Pearson M."/>
            <person name="Poon T.W."/>
            <person name="Priest M."/>
            <person name="Roberts A."/>
            <person name="Saif S."/>
            <person name="Shea T."/>
            <person name="Sisk P."/>
            <person name="Sykes S."/>
            <person name="Wortman J."/>
            <person name="Nusbaum C."/>
            <person name="Birren B."/>
        </authorList>
    </citation>
    <scope>NUCLEOTIDE SEQUENCE [LARGE SCALE GENOMIC DNA]</scope>
    <source>
        <strain evidence="7 8">ACS-120-V-Col10b</strain>
    </source>
</reference>
<evidence type="ECO:0000256" key="1">
    <source>
        <dbReference type="ARBA" id="ARBA00001946"/>
    </source>
</evidence>
<dbReference type="SUPFAM" id="SSF48576">
    <property type="entry name" value="Terpenoid synthases"/>
    <property type="match status" value="1"/>
</dbReference>
<dbReference type="GO" id="GO:0046872">
    <property type="term" value="F:metal ion binding"/>
    <property type="evidence" value="ECO:0007669"/>
    <property type="project" value="UniProtKB-KW"/>
</dbReference>
<protein>
    <recommendedName>
        <fullName evidence="9">Polyprenyl synthetase family protein</fullName>
    </recommendedName>
</protein>
<evidence type="ECO:0000256" key="3">
    <source>
        <dbReference type="ARBA" id="ARBA00022679"/>
    </source>
</evidence>
<proteinExistence type="inferred from homology"/>
<comment type="similarity">
    <text evidence="2 6">Belongs to the FPP/GGPP synthase family.</text>
</comment>
<dbReference type="InterPro" id="IPR008949">
    <property type="entry name" value="Isoprenoid_synthase_dom_sf"/>
</dbReference>
<keyword evidence="5" id="KW-0460">Magnesium</keyword>
<dbReference type="GO" id="GO:0004659">
    <property type="term" value="F:prenyltransferase activity"/>
    <property type="evidence" value="ECO:0007669"/>
    <property type="project" value="InterPro"/>
</dbReference>
<keyword evidence="3 6" id="KW-0808">Transferase</keyword>
<accession>A0A9W5VVX6</accession>
<evidence type="ECO:0000256" key="6">
    <source>
        <dbReference type="RuleBase" id="RU004466"/>
    </source>
</evidence>
<dbReference type="EMBL" id="AGWN01000001">
    <property type="protein sequence ID" value="EPD30382.1"/>
    <property type="molecule type" value="Genomic_DNA"/>
</dbReference>
<dbReference type="OrthoDB" id="4497239at2"/>
<keyword evidence="8" id="KW-1185">Reference proteome</keyword>
<dbReference type="InterPro" id="IPR033749">
    <property type="entry name" value="Polyprenyl_synt_CS"/>
</dbReference>
<dbReference type="GO" id="GO:0008299">
    <property type="term" value="P:isoprenoid biosynthetic process"/>
    <property type="evidence" value="ECO:0007669"/>
    <property type="project" value="InterPro"/>
</dbReference>
<name>A0A9W5VVX6_9ACTO</name>